<comment type="caution">
    <text evidence="1">The sequence shown here is derived from an EMBL/GenBank/DDBJ whole genome shotgun (WGS) entry which is preliminary data.</text>
</comment>
<name>A0AAD5N3S4_PARTN</name>
<reference evidence="1" key="1">
    <citation type="submission" date="2021-06" db="EMBL/GenBank/DDBJ databases">
        <title>Parelaphostrongylus tenuis whole genome reference sequence.</title>
        <authorList>
            <person name="Garwood T.J."/>
            <person name="Larsen P.A."/>
            <person name="Fountain-Jones N.M."/>
            <person name="Garbe J.R."/>
            <person name="Macchietto M.G."/>
            <person name="Kania S.A."/>
            <person name="Gerhold R.W."/>
            <person name="Richards J.E."/>
            <person name="Wolf T.M."/>
        </authorList>
    </citation>
    <scope>NUCLEOTIDE SEQUENCE</scope>
    <source>
        <strain evidence="1">MNPRO001-30</strain>
        <tissue evidence="1">Meninges</tissue>
    </source>
</reference>
<proteinExistence type="predicted"/>
<accession>A0AAD5N3S4</accession>
<dbReference type="Proteomes" id="UP001196413">
    <property type="component" value="Unassembled WGS sequence"/>
</dbReference>
<protein>
    <submittedName>
        <fullName evidence="1">Uncharacterized protein</fullName>
    </submittedName>
</protein>
<sequence>MYTRPKKYCQMLQLCVSRMRIRNGEKHSCNVENRPAWEACVTVENAARMITKKALSFMPTTTSFALTCVSVVLRTRRYISIAFEQKFHVFTYFFTLQITGWFLL</sequence>
<dbReference type="EMBL" id="JAHQIW010004072">
    <property type="protein sequence ID" value="KAJ1360997.1"/>
    <property type="molecule type" value="Genomic_DNA"/>
</dbReference>
<evidence type="ECO:0000313" key="2">
    <source>
        <dbReference type="Proteomes" id="UP001196413"/>
    </source>
</evidence>
<gene>
    <name evidence="1" type="ORF">KIN20_020139</name>
</gene>
<evidence type="ECO:0000313" key="1">
    <source>
        <dbReference type="EMBL" id="KAJ1360997.1"/>
    </source>
</evidence>
<keyword evidence="2" id="KW-1185">Reference proteome</keyword>
<organism evidence="1 2">
    <name type="scientific">Parelaphostrongylus tenuis</name>
    <name type="common">Meningeal worm</name>
    <dbReference type="NCBI Taxonomy" id="148309"/>
    <lineage>
        <taxon>Eukaryota</taxon>
        <taxon>Metazoa</taxon>
        <taxon>Ecdysozoa</taxon>
        <taxon>Nematoda</taxon>
        <taxon>Chromadorea</taxon>
        <taxon>Rhabditida</taxon>
        <taxon>Rhabditina</taxon>
        <taxon>Rhabditomorpha</taxon>
        <taxon>Strongyloidea</taxon>
        <taxon>Metastrongylidae</taxon>
        <taxon>Parelaphostrongylus</taxon>
    </lineage>
</organism>
<dbReference type="AlphaFoldDB" id="A0AAD5N3S4"/>